<protein>
    <recommendedName>
        <fullName evidence="3">Peptidase C39-like domain-containing protein</fullName>
    </recommendedName>
</protein>
<dbReference type="STRING" id="317010.RU96_GL002295"/>
<evidence type="ECO:0008006" key="3">
    <source>
        <dbReference type="Google" id="ProtNLM"/>
    </source>
</evidence>
<comment type="caution">
    <text evidence="1">The sequence shown here is derived from an EMBL/GenBank/DDBJ whole genome shotgun (WGS) entry which is preliminary data.</text>
</comment>
<name>A0A1L8R6V4_9ENTE</name>
<gene>
    <name evidence="1" type="ORF">RU96_GL002295</name>
</gene>
<organism evidence="1 2">
    <name type="scientific">Enterococcus canintestini</name>
    <dbReference type="NCBI Taxonomy" id="317010"/>
    <lineage>
        <taxon>Bacteria</taxon>
        <taxon>Bacillati</taxon>
        <taxon>Bacillota</taxon>
        <taxon>Bacilli</taxon>
        <taxon>Lactobacillales</taxon>
        <taxon>Enterococcaceae</taxon>
        <taxon>Enterococcus</taxon>
    </lineage>
</organism>
<dbReference type="AlphaFoldDB" id="A0A1L8R6V4"/>
<sequence length="185" mass="20839">MGEVKIMTANEWIGIDAALFYPYRKIITKSGYLCGTSAATTFLCYYQDHLMPTIIPAHIRAKGSENTAALQDLLRVIIQPFDFPTLSFQVAHGMSRYFSLFHLPLRARQTPLGGLTRVIKRIDQGKPVIVGLMKLKGSTYGNHWVVAYAYKKDAVGNYWLKIHDNWGDYQKIVPASWINGTISLA</sequence>
<dbReference type="Proteomes" id="UP000182835">
    <property type="component" value="Unassembled WGS sequence"/>
</dbReference>
<evidence type="ECO:0000313" key="1">
    <source>
        <dbReference type="EMBL" id="OJG15482.1"/>
    </source>
</evidence>
<dbReference type="EMBL" id="JXKG01000007">
    <property type="protein sequence ID" value="OJG15482.1"/>
    <property type="molecule type" value="Genomic_DNA"/>
</dbReference>
<reference evidence="1 2" key="1">
    <citation type="submission" date="2014-12" db="EMBL/GenBank/DDBJ databases">
        <title>Draft genome sequences of 29 type strains of Enterococci.</title>
        <authorList>
            <person name="Zhong Z."/>
            <person name="Sun Z."/>
            <person name="Liu W."/>
            <person name="Zhang W."/>
            <person name="Zhang H."/>
        </authorList>
    </citation>
    <scope>NUCLEOTIDE SEQUENCE [LARGE SCALE GENOMIC DNA]</scope>
    <source>
        <strain evidence="1 2">DSM 21207</strain>
    </source>
</reference>
<accession>A0A1L8R6V4</accession>
<proteinExistence type="predicted"/>
<evidence type="ECO:0000313" key="2">
    <source>
        <dbReference type="Proteomes" id="UP000182835"/>
    </source>
</evidence>